<feature type="region of interest" description="Disordered" evidence="1">
    <location>
        <begin position="386"/>
        <end position="437"/>
    </location>
</feature>
<feature type="compositionally biased region" description="Low complexity" evidence="1">
    <location>
        <begin position="412"/>
        <end position="421"/>
    </location>
</feature>
<name>A0A1R4GFX8_9MICC</name>
<keyword evidence="2" id="KW-0812">Transmembrane</keyword>
<evidence type="ECO:0000256" key="1">
    <source>
        <dbReference type="SAM" id="MobiDB-lite"/>
    </source>
</evidence>
<dbReference type="Proteomes" id="UP000195913">
    <property type="component" value="Unassembled WGS sequence"/>
</dbReference>
<organism evidence="3 4">
    <name type="scientific">Arthrobacter rhombi</name>
    <dbReference type="NCBI Taxonomy" id="71253"/>
    <lineage>
        <taxon>Bacteria</taxon>
        <taxon>Bacillati</taxon>
        <taxon>Actinomycetota</taxon>
        <taxon>Actinomycetes</taxon>
        <taxon>Micrococcales</taxon>
        <taxon>Micrococcaceae</taxon>
        <taxon>Arthrobacter</taxon>
    </lineage>
</organism>
<evidence type="ECO:0000313" key="3">
    <source>
        <dbReference type="EMBL" id="SJM66990.1"/>
    </source>
</evidence>
<proteinExistence type="predicted"/>
<dbReference type="RefSeq" id="WP_086999154.1">
    <property type="nucleotide sequence ID" value="NZ_FUHW01000037.1"/>
</dbReference>
<feature type="transmembrane region" description="Helical" evidence="2">
    <location>
        <begin position="229"/>
        <end position="248"/>
    </location>
</feature>
<feature type="transmembrane region" description="Helical" evidence="2">
    <location>
        <begin position="35"/>
        <end position="57"/>
    </location>
</feature>
<protein>
    <submittedName>
        <fullName evidence="3">Putative membrane protein</fullName>
    </submittedName>
</protein>
<feature type="transmembrane region" description="Helical" evidence="2">
    <location>
        <begin position="255"/>
        <end position="275"/>
    </location>
</feature>
<accession>A0A1R4GFX8</accession>
<feature type="transmembrane region" description="Helical" evidence="2">
    <location>
        <begin position="162"/>
        <end position="182"/>
    </location>
</feature>
<dbReference type="EMBL" id="FUHW01000037">
    <property type="protein sequence ID" value="SJM66990.1"/>
    <property type="molecule type" value="Genomic_DNA"/>
</dbReference>
<evidence type="ECO:0000256" key="2">
    <source>
        <dbReference type="SAM" id="Phobius"/>
    </source>
</evidence>
<feature type="transmembrane region" description="Helical" evidence="2">
    <location>
        <begin position="308"/>
        <end position="327"/>
    </location>
</feature>
<dbReference type="AlphaFoldDB" id="A0A1R4GFX8"/>
<sequence length="437" mass="47421">MQNSPVTYAEKAEPGRFRRWYSSLHPSLQLIGMQLYMPLFFIIMFSLCYIAAFNHIAPHDIPVAVNGPTASIQKIADEAVPGGVEYLHYDDAASIREAVVTGEVGAGFDTETHTILLAGAHQAQASAILPELLSPLLGAPDNPPAVEDLAPLPAGDVGMTPMYLMLVMCIAGYLTAMFIGMMGGPLRHKTRLSVIVGLALVLSLLIDVLVVPVLGAISGEFFLPLWGLMWAWIVAVGLAVNGLSYFFGRFITMPALTIFVFVSIPASGAAFPEWLMPQPFRALNPFVVGSGITEMLKRMIYDVGPGYWRGWIMLVAYAGIGLLLAWVGKRRWENKRVHNITTGATTMFGDAQAANRTFMIAERDEVLSRHGLESTETGTIMVVDHPGASRADWNPDDDAQRRGGGPDPTPTDPSFDSGPSGLESDFSSLPRPPKHRE</sequence>
<reference evidence="3 4" key="1">
    <citation type="submission" date="2017-02" db="EMBL/GenBank/DDBJ databases">
        <authorList>
            <person name="Peterson S.W."/>
        </authorList>
    </citation>
    <scope>NUCLEOTIDE SEQUENCE [LARGE SCALE GENOMIC DNA]</scope>
    <source>
        <strain evidence="3 4">B Ar 00.02</strain>
    </source>
</reference>
<keyword evidence="4" id="KW-1185">Reference proteome</keyword>
<feature type="transmembrane region" description="Helical" evidence="2">
    <location>
        <begin position="194"/>
        <end position="217"/>
    </location>
</feature>
<keyword evidence="2" id="KW-1133">Transmembrane helix</keyword>
<keyword evidence="2" id="KW-0472">Membrane</keyword>
<evidence type="ECO:0000313" key="4">
    <source>
        <dbReference type="Proteomes" id="UP000195913"/>
    </source>
</evidence>
<gene>
    <name evidence="3" type="ORF">FM101_10155</name>
</gene>